<comment type="subcellular location">
    <subcellularLocation>
        <location evidence="1">Membrane</location>
        <topology evidence="1">Single-pass membrane protein</topology>
    </subcellularLocation>
</comment>
<dbReference type="InterPro" id="IPR017441">
    <property type="entry name" value="Protein_kinase_ATP_BS"/>
</dbReference>
<dbReference type="Pfam" id="PF07686">
    <property type="entry name" value="V-set"/>
    <property type="match status" value="1"/>
</dbReference>
<dbReference type="Pfam" id="PF07714">
    <property type="entry name" value="PK_Tyr_Ser-Thr"/>
    <property type="match status" value="1"/>
</dbReference>
<evidence type="ECO:0000256" key="7">
    <source>
        <dbReference type="PROSITE-ProRule" id="PRU10141"/>
    </source>
</evidence>
<evidence type="ECO:0000256" key="5">
    <source>
        <dbReference type="ARBA" id="ARBA00023157"/>
    </source>
</evidence>
<dbReference type="InterPro" id="IPR001245">
    <property type="entry name" value="Ser-Thr/Tyr_kinase_cat_dom"/>
</dbReference>
<keyword evidence="13" id="KW-1185">Reference proteome</keyword>
<evidence type="ECO:0000256" key="3">
    <source>
        <dbReference type="ARBA" id="ARBA00022989"/>
    </source>
</evidence>
<feature type="signal peptide" evidence="9">
    <location>
        <begin position="1"/>
        <end position="18"/>
    </location>
</feature>
<keyword evidence="7" id="KW-0067">ATP-binding</keyword>
<evidence type="ECO:0000256" key="1">
    <source>
        <dbReference type="ARBA" id="ARBA00004167"/>
    </source>
</evidence>
<dbReference type="InterPro" id="IPR050122">
    <property type="entry name" value="RTK"/>
</dbReference>
<feature type="domain" description="Fibronectin type-III" evidence="11">
    <location>
        <begin position="31"/>
        <end position="130"/>
    </location>
</feature>
<feature type="transmembrane region" description="Helical" evidence="8">
    <location>
        <begin position="146"/>
        <end position="169"/>
    </location>
</feature>
<dbReference type="PANTHER" id="PTHR24416">
    <property type="entry name" value="TYROSINE-PROTEIN KINASE RECEPTOR"/>
    <property type="match status" value="1"/>
</dbReference>
<dbReference type="EMBL" id="MU827812">
    <property type="protein sequence ID" value="KAJ7323717.1"/>
    <property type="molecule type" value="Genomic_DNA"/>
</dbReference>
<keyword evidence="5" id="KW-1015">Disulfide bond</keyword>
<evidence type="ECO:0000256" key="2">
    <source>
        <dbReference type="ARBA" id="ARBA00022692"/>
    </source>
</evidence>
<gene>
    <name evidence="12" type="ORF">OS493_031133</name>
</gene>
<feature type="transmembrane region" description="Helical" evidence="8">
    <location>
        <begin position="311"/>
        <end position="332"/>
    </location>
</feature>
<dbReference type="PROSITE" id="PS50853">
    <property type="entry name" value="FN3"/>
    <property type="match status" value="1"/>
</dbReference>
<dbReference type="Proteomes" id="UP001163046">
    <property type="component" value="Unassembled WGS sequence"/>
</dbReference>
<dbReference type="InterPro" id="IPR011009">
    <property type="entry name" value="Kinase-like_dom_sf"/>
</dbReference>
<dbReference type="Gene3D" id="2.60.40.10">
    <property type="entry name" value="Immunoglobulins"/>
    <property type="match status" value="2"/>
</dbReference>
<keyword evidence="7" id="KW-0547">Nucleotide-binding</keyword>
<feature type="domain" description="Protein kinase" evidence="10">
    <location>
        <begin position="407"/>
        <end position="493"/>
    </location>
</feature>
<dbReference type="SUPFAM" id="SSF48726">
    <property type="entry name" value="Immunoglobulin"/>
    <property type="match status" value="1"/>
</dbReference>
<dbReference type="GO" id="GO:0007169">
    <property type="term" value="P:cell surface receptor protein tyrosine kinase signaling pathway"/>
    <property type="evidence" value="ECO:0007669"/>
    <property type="project" value="TreeGrafter"/>
</dbReference>
<dbReference type="GO" id="GO:0043235">
    <property type="term" value="C:receptor complex"/>
    <property type="evidence" value="ECO:0007669"/>
    <property type="project" value="TreeGrafter"/>
</dbReference>
<dbReference type="SUPFAM" id="SSF49265">
    <property type="entry name" value="Fibronectin type III"/>
    <property type="match status" value="1"/>
</dbReference>
<name>A0A9X0CD61_9CNID</name>
<feature type="chain" id="PRO_5040783531" description="Receptor protein-tyrosine kinase" evidence="9">
    <location>
        <begin position="19"/>
        <end position="493"/>
    </location>
</feature>
<evidence type="ECO:0000313" key="12">
    <source>
        <dbReference type="EMBL" id="KAJ7323717.1"/>
    </source>
</evidence>
<dbReference type="OrthoDB" id="546826at2759"/>
<evidence type="ECO:0000256" key="8">
    <source>
        <dbReference type="SAM" id="Phobius"/>
    </source>
</evidence>
<sequence>MMNIAAIFFIGFLVKCLSLCCLSSSPVSTVPPDRGYVVATRVLDDDATVILVTWTITDEAVTTLSLEIQEGREGEWKPVSGASGLGRSTTEFNVTDLNPDKNYRFRMDMRRPGETNAVFVYSNLASTKAINSKQTNVQKAGLSTGAVFGIFIAILVVIILVGLAIYVLWVKTKEAQVFVLTPVNPLRAQHGANVTLHWDYTASNQLTLAQWGTMTDENTLETIIAQQHGNNDVEYISSSYRDRAFIANRAFLTLIDVKVSDSGRYGCKLIFDGGVSIINSTMLIVSAKSTTDESSTAGGASDDGKANPHPVYLAFVAVVLILIVLVIAYFFMTRTKRVVVIDKRNSRTFGPDVEAIELNQVPTTYTDTRMERSPNEPFDSARQEYCVIPPILINPAEKDWEVPRESLVFVKVIGKGAFGKVAKGMALGIENSKDNRVVAIKMLRDNATDENRQDLLAELNMMKNLDPHQNVIQLLGCVTKTGTRTFFVFVSLQ</sequence>
<evidence type="ECO:0008006" key="14">
    <source>
        <dbReference type="Google" id="ProtNLM"/>
    </source>
</evidence>
<dbReference type="SUPFAM" id="SSF56112">
    <property type="entry name" value="Protein kinase-like (PK-like)"/>
    <property type="match status" value="1"/>
</dbReference>
<dbReference type="Gene3D" id="3.30.200.20">
    <property type="entry name" value="Phosphorylase Kinase, domain 1"/>
    <property type="match status" value="1"/>
</dbReference>
<evidence type="ECO:0000259" key="11">
    <source>
        <dbReference type="PROSITE" id="PS50853"/>
    </source>
</evidence>
<dbReference type="InterPro" id="IPR013783">
    <property type="entry name" value="Ig-like_fold"/>
</dbReference>
<protein>
    <recommendedName>
        <fullName evidence="14">Receptor protein-tyrosine kinase</fullName>
    </recommendedName>
</protein>
<dbReference type="GO" id="GO:0005886">
    <property type="term" value="C:plasma membrane"/>
    <property type="evidence" value="ECO:0007669"/>
    <property type="project" value="TreeGrafter"/>
</dbReference>
<accession>A0A9X0CD61</accession>
<comment type="caution">
    <text evidence="12">The sequence shown here is derived from an EMBL/GenBank/DDBJ whole genome shotgun (WGS) entry which is preliminary data.</text>
</comment>
<keyword evidence="2 8" id="KW-0812">Transmembrane</keyword>
<keyword evidence="3 8" id="KW-1133">Transmembrane helix</keyword>
<dbReference type="InterPro" id="IPR036116">
    <property type="entry name" value="FN3_sf"/>
</dbReference>
<dbReference type="InterPro" id="IPR000719">
    <property type="entry name" value="Prot_kinase_dom"/>
</dbReference>
<evidence type="ECO:0000313" key="13">
    <source>
        <dbReference type="Proteomes" id="UP001163046"/>
    </source>
</evidence>
<keyword evidence="9" id="KW-0732">Signal</keyword>
<evidence type="ECO:0000256" key="9">
    <source>
        <dbReference type="SAM" id="SignalP"/>
    </source>
</evidence>
<dbReference type="InterPro" id="IPR013106">
    <property type="entry name" value="Ig_V-set"/>
</dbReference>
<dbReference type="AlphaFoldDB" id="A0A9X0CD61"/>
<keyword evidence="4 8" id="KW-0472">Membrane</keyword>
<evidence type="ECO:0000256" key="4">
    <source>
        <dbReference type="ARBA" id="ARBA00023136"/>
    </source>
</evidence>
<dbReference type="InterPro" id="IPR003961">
    <property type="entry name" value="FN3_dom"/>
</dbReference>
<dbReference type="GO" id="GO:0004714">
    <property type="term" value="F:transmembrane receptor protein tyrosine kinase activity"/>
    <property type="evidence" value="ECO:0007669"/>
    <property type="project" value="TreeGrafter"/>
</dbReference>
<dbReference type="CDD" id="cd00063">
    <property type="entry name" value="FN3"/>
    <property type="match status" value="1"/>
</dbReference>
<reference evidence="12" key="1">
    <citation type="submission" date="2023-01" db="EMBL/GenBank/DDBJ databases">
        <title>Genome assembly of the deep-sea coral Lophelia pertusa.</title>
        <authorList>
            <person name="Herrera S."/>
            <person name="Cordes E."/>
        </authorList>
    </citation>
    <scope>NUCLEOTIDE SEQUENCE</scope>
    <source>
        <strain evidence="12">USNM1676648</strain>
        <tissue evidence="12">Polyp</tissue>
    </source>
</reference>
<dbReference type="PROSITE" id="PS50011">
    <property type="entry name" value="PROTEIN_KINASE_DOM"/>
    <property type="match status" value="1"/>
</dbReference>
<dbReference type="InterPro" id="IPR036179">
    <property type="entry name" value="Ig-like_dom_sf"/>
</dbReference>
<feature type="binding site" evidence="7">
    <location>
        <position position="441"/>
    </location>
    <ligand>
        <name>ATP</name>
        <dbReference type="ChEBI" id="CHEBI:30616"/>
    </ligand>
</feature>
<dbReference type="PANTHER" id="PTHR24416:SF621">
    <property type="entry name" value="TYROSINE KINASE RECEPTOR CAD96CA"/>
    <property type="match status" value="1"/>
</dbReference>
<dbReference type="PROSITE" id="PS00107">
    <property type="entry name" value="PROTEIN_KINASE_ATP"/>
    <property type="match status" value="1"/>
</dbReference>
<dbReference type="GO" id="GO:0005524">
    <property type="term" value="F:ATP binding"/>
    <property type="evidence" value="ECO:0007669"/>
    <property type="project" value="UniProtKB-UniRule"/>
</dbReference>
<evidence type="ECO:0000256" key="6">
    <source>
        <dbReference type="ARBA" id="ARBA00023180"/>
    </source>
</evidence>
<keyword evidence="6" id="KW-0325">Glycoprotein</keyword>
<evidence type="ECO:0000259" key="10">
    <source>
        <dbReference type="PROSITE" id="PS50011"/>
    </source>
</evidence>
<proteinExistence type="predicted"/>
<organism evidence="12 13">
    <name type="scientific">Desmophyllum pertusum</name>
    <dbReference type="NCBI Taxonomy" id="174260"/>
    <lineage>
        <taxon>Eukaryota</taxon>
        <taxon>Metazoa</taxon>
        <taxon>Cnidaria</taxon>
        <taxon>Anthozoa</taxon>
        <taxon>Hexacorallia</taxon>
        <taxon>Scleractinia</taxon>
        <taxon>Caryophylliina</taxon>
        <taxon>Caryophylliidae</taxon>
        <taxon>Desmophyllum</taxon>
    </lineage>
</organism>